<reference evidence="1 2" key="1">
    <citation type="submission" date="2018-10" db="EMBL/GenBank/DDBJ databases">
        <title>Sequencing the genomes of 1000 actinobacteria strains.</title>
        <authorList>
            <person name="Klenk H.-P."/>
        </authorList>
    </citation>
    <scope>NUCLEOTIDE SEQUENCE [LARGE SCALE GENOMIC DNA]</scope>
    <source>
        <strain evidence="1 2">DSM 45175</strain>
    </source>
</reference>
<evidence type="ECO:0000313" key="2">
    <source>
        <dbReference type="Proteomes" id="UP000277671"/>
    </source>
</evidence>
<proteinExistence type="predicted"/>
<accession>A0A495JX43</accession>
<dbReference type="Proteomes" id="UP000277671">
    <property type="component" value="Unassembled WGS sequence"/>
</dbReference>
<comment type="caution">
    <text evidence="1">The sequence shown here is derived from an EMBL/GenBank/DDBJ whole genome shotgun (WGS) entry which is preliminary data.</text>
</comment>
<organism evidence="1 2">
    <name type="scientific">Micromonospora pisi</name>
    <dbReference type="NCBI Taxonomy" id="589240"/>
    <lineage>
        <taxon>Bacteria</taxon>
        <taxon>Bacillati</taxon>
        <taxon>Actinomycetota</taxon>
        <taxon>Actinomycetes</taxon>
        <taxon>Micromonosporales</taxon>
        <taxon>Micromonosporaceae</taxon>
        <taxon>Micromonospora</taxon>
    </lineage>
</organism>
<dbReference type="OrthoDB" id="4248023at2"/>
<gene>
    <name evidence="1" type="ORF">BDK92_7316</name>
</gene>
<dbReference type="RefSeq" id="WP_121160776.1">
    <property type="nucleotide sequence ID" value="NZ_RBKT01000001.1"/>
</dbReference>
<sequence length="68" mass="7733">MIPGTTYLLRGEPVVAIVAWRQQRKTERMPRVPHLDLKPTTPRNVMVQLPDGTCVVRPFRGLRRAGAQ</sequence>
<protein>
    <submittedName>
        <fullName evidence="1">Uncharacterized protein</fullName>
    </submittedName>
</protein>
<dbReference type="EMBL" id="RBKT01000001">
    <property type="protein sequence ID" value="RKR92834.1"/>
    <property type="molecule type" value="Genomic_DNA"/>
</dbReference>
<name>A0A495JX43_9ACTN</name>
<dbReference type="AlphaFoldDB" id="A0A495JX43"/>
<evidence type="ECO:0000313" key="1">
    <source>
        <dbReference type="EMBL" id="RKR92834.1"/>
    </source>
</evidence>
<keyword evidence="2" id="KW-1185">Reference proteome</keyword>